<sequence>MVNPAKDEMLEKFRQGDEETFRKIFEQHSKSLTWFVDEIVKNEQEAKDIMGSAMVKLWQNREKMVTTDHIRRWLYYIARNEAYDFLKKQNAAAKYVNEQTYLHSKIEQQAELDGDKGIWMDERSQLLKKKIDSLANRQQTIIKLYFFEQKTTAEIAAQLKIENQSVLNHKTKALANLREMLPFDITDLIPLALPVAWLIWLLEGL</sequence>
<evidence type="ECO:0000256" key="4">
    <source>
        <dbReference type="ARBA" id="ARBA00023125"/>
    </source>
</evidence>
<dbReference type="GO" id="GO:0006352">
    <property type="term" value="P:DNA-templated transcription initiation"/>
    <property type="evidence" value="ECO:0007669"/>
    <property type="project" value="InterPro"/>
</dbReference>
<dbReference type="InterPro" id="IPR039425">
    <property type="entry name" value="RNA_pol_sigma-70-like"/>
</dbReference>
<evidence type="ECO:0000256" key="5">
    <source>
        <dbReference type="ARBA" id="ARBA00023163"/>
    </source>
</evidence>
<evidence type="ECO:0000313" key="8">
    <source>
        <dbReference type="EMBL" id="GGB23593.1"/>
    </source>
</evidence>
<keyword evidence="4" id="KW-0238">DNA-binding</keyword>
<comment type="similarity">
    <text evidence="1">Belongs to the sigma-70 factor family. ECF subfamily.</text>
</comment>
<evidence type="ECO:0000259" key="7">
    <source>
        <dbReference type="Pfam" id="PF04545"/>
    </source>
</evidence>
<dbReference type="InterPro" id="IPR014284">
    <property type="entry name" value="RNA_pol_sigma-70_dom"/>
</dbReference>
<feature type="domain" description="RNA polymerase sigma-70 region 4" evidence="7">
    <location>
        <begin position="131"/>
        <end position="179"/>
    </location>
</feature>
<evidence type="ECO:0000256" key="1">
    <source>
        <dbReference type="ARBA" id="ARBA00010641"/>
    </source>
</evidence>
<dbReference type="EMBL" id="BMJC01000007">
    <property type="protein sequence ID" value="GGB23593.1"/>
    <property type="molecule type" value="Genomic_DNA"/>
</dbReference>
<dbReference type="InterPro" id="IPR007630">
    <property type="entry name" value="RNA_pol_sigma70_r4"/>
</dbReference>
<comment type="caution">
    <text evidence="8">The sequence shown here is derived from an EMBL/GenBank/DDBJ whole genome shotgun (WGS) entry which is preliminary data.</text>
</comment>
<dbReference type="PANTHER" id="PTHR43133">
    <property type="entry name" value="RNA POLYMERASE ECF-TYPE SIGMA FACTO"/>
    <property type="match status" value="1"/>
</dbReference>
<dbReference type="GO" id="GO:0000428">
    <property type="term" value="C:DNA-directed RNA polymerase complex"/>
    <property type="evidence" value="ECO:0007669"/>
    <property type="project" value="UniProtKB-KW"/>
</dbReference>
<dbReference type="SUPFAM" id="SSF88946">
    <property type="entry name" value="Sigma2 domain of RNA polymerase sigma factors"/>
    <property type="match status" value="1"/>
</dbReference>
<dbReference type="InterPro" id="IPR013324">
    <property type="entry name" value="RNA_pol_sigma_r3/r4-like"/>
</dbReference>
<dbReference type="Pfam" id="PF04542">
    <property type="entry name" value="Sigma70_r2"/>
    <property type="match status" value="1"/>
</dbReference>
<dbReference type="InterPro" id="IPR036388">
    <property type="entry name" value="WH-like_DNA-bd_sf"/>
</dbReference>
<keyword evidence="9" id="KW-1185">Reference proteome</keyword>
<dbReference type="Gene3D" id="1.10.10.10">
    <property type="entry name" value="Winged helix-like DNA-binding domain superfamily/Winged helix DNA-binding domain"/>
    <property type="match status" value="1"/>
</dbReference>
<name>A0A8J2UJ51_9BACT</name>
<keyword evidence="3" id="KW-0731">Sigma factor</keyword>
<evidence type="ECO:0000259" key="6">
    <source>
        <dbReference type="Pfam" id="PF04542"/>
    </source>
</evidence>
<dbReference type="SUPFAM" id="SSF88659">
    <property type="entry name" value="Sigma3 and sigma4 domains of RNA polymerase sigma factors"/>
    <property type="match status" value="1"/>
</dbReference>
<feature type="domain" description="RNA polymerase sigma-70 region 2" evidence="6">
    <location>
        <begin position="25"/>
        <end position="90"/>
    </location>
</feature>
<dbReference type="Gene3D" id="1.10.1740.10">
    <property type="match status" value="1"/>
</dbReference>
<evidence type="ECO:0000256" key="3">
    <source>
        <dbReference type="ARBA" id="ARBA00023082"/>
    </source>
</evidence>
<dbReference type="GO" id="GO:0016987">
    <property type="term" value="F:sigma factor activity"/>
    <property type="evidence" value="ECO:0007669"/>
    <property type="project" value="UniProtKB-KW"/>
</dbReference>
<organism evidence="8 9">
    <name type="scientific">Puia dinghuensis</name>
    <dbReference type="NCBI Taxonomy" id="1792502"/>
    <lineage>
        <taxon>Bacteria</taxon>
        <taxon>Pseudomonadati</taxon>
        <taxon>Bacteroidota</taxon>
        <taxon>Chitinophagia</taxon>
        <taxon>Chitinophagales</taxon>
        <taxon>Chitinophagaceae</taxon>
        <taxon>Puia</taxon>
    </lineage>
</organism>
<reference evidence="8" key="1">
    <citation type="journal article" date="2014" name="Int. J. Syst. Evol. Microbiol.">
        <title>Complete genome sequence of Corynebacterium casei LMG S-19264T (=DSM 44701T), isolated from a smear-ripened cheese.</title>
        <authorList>
            <consortium name="US DOE Joint Genome Institute (JGI-PGF)"/>
            <person name="Walter F."/>
            <person name="Albersmeier A."/>
            <person name="Kalinowski J."/>
            <person name="Ruckert C."/>
        </authorList>
    </citation>
    <scope>NUCLEOTIDE SEQUENCE</scope>
    <source>
        <strain evidence="8">CGMCC 1.15448</strain>
    </source>
</reference>
<dbReference type="InterPro" id="IPR013325">
    <property type="entry name" value="RNA_pol_sigma_r2"/>
</dbReference>
<proteinExistence type="inferred from homology"/>
<dbReference type="AlphaFoldDB" id="A0A8J2UJ51"/>
<keyword evidence="8" id="KW-0240">DNA-directed RNA polymerase</keyword>
<dbReference type="Pfam" id="PF04545">
    <property type="entry name" value="Sigma70_r4"/>
    <property type="match status" value="1"/>
</dbReference>
<keyword evidence="5" id="KW-0804">Transcription</keyword>
<keyword evidence="2" id="KW-0805">Transcription regulation</keyword>
<accession>A0A8J2UJ51</accession>
<dbReference type="InterPro" id="IPR007627">
    <property type="entry name" value="RNA_pol_sigma70_r2"/>
</dbReference>
<protein>
    <submittedName>
        <fullName evidence="8">DNA-directed RNA polymerase sigma-70 factor</fullName>
    </submittedName>
</protein>
<dbReference type="PANTHER" id="PTHR43133:SF46">
    <property type="entry name" value="RNA POLYMERASE SIGMA-70 FACTOR ECF SUBFAMILY"/>
    <property type="match status" value="1"/>
</dbReference>
<reference evidence="8" key="2">
    <citation type="submission" date="2020-09" db="EMBL/GenBank/DDBJ databases">
        <authorList>
            <person name="Sun Q."/>
            <person name="Zhou Y."/>
        </authorList>
    </citation>
    <scope>NUCLEOTIDE SEQUENCE</scope>
    <source>
        <strain evidence="8">CGMCC 1.15448</strain>
    </source>
</reference>
<gene>
    <name evidence="8" type="ORF">GCM10011511_54310</name>
</gene>
<evidence type="ECO:0000313" key="9">
    <source>
        <dbReference type="Proteomes" id="UP000607559"/>
    </source>
</evidence>
<dbReference type="Proteomes" id="UP000607559">
    <property type="component" value="Unassembled WGS sequence"/>
</dbReference>
<dbReference type="NCBIfam" id="TIGR02937">
    <property type="entry name" value="sigma70-ECF"/>
    <property type="match status" value="1"/>
</dbReference>
<dbReference type="GO" id="GO:0003677">
    <property type="term" value="F:DNA binding"/>
    <property type="evidence" value="ECO:0007669"/>
    <property type="project" value="UniProtKB-KW"/>
</dbReference>
<evidence type="ECO:0000256" key="2">
    <source>
        <dbReference type="ARBA" id="ARBA00023015"/>
    </source>
</evidence>